<dbReference type="Proteomes" id="UP000289738">
    <property type="component" value="Chromosome B06"/>
</dbReference>
<name>A0A444YR82_ARAHY</name>
<dbReference type="EMBL" id="SDMP01000016">
    <property type="protein sequence ID" value="RYR04415.1"/>
    <property type="molecule type" value="Genomic_DNA"/>
</dbReference>
<comment type="caution">
    <text evidence="1">The sequence shown here is derived from an EMBL/GenBank/DDBJ whole genome shotgun (WGS) entry which is preliminary data.</text>
</comment>
<evidence type="ECO:0000313" key="1">
    <source>
        <dbReference type="EMBL" id="RYR04415.1"/>
    </source>
</evidence>
<gene>
    <name evidence="1" type="ORF">Ahy_B06g084137</name>
</gene>
<accession>A0A444YR82</accession>
<keyword evidence="2" id="KW-1185">Reference proteome</keyword>
<proteinExistence type="predicted"/>
<dbReference type="AlphaFoldDB" id="A0A444YR82"/>
<evidence type="ECO:0000313" key="2">
    <source>
        <dbReference type="Proteomes" id="UP000289738"/>
    </source>
</evidence>
<protein>
    <submittedName>
        <fullName evidence="1">Uncharacterized protein</fullName>
    </submittedName>
</protein>
<organism evidence="1 2">
    <name type="scientific">Arachis hypogaea</name>
    <name type="common">Peanut</name>
    <dbReference type="NCBI Taxonomy" id="3818"/>
    <lineage>
        <taxon>Eukaryota</taxon>
        <taxon>Viridiplantae</taxon>
        <taxon>Streptophyta</taxon>
        <taxon>Embryophyta</taxon>
        <taxon>Tracheophyta</taxon>
        <taxon>Spermatophyta</taxon>
        <taxon>Magnoliopsida</taxon>
        <taxon>eudicotyledons</taxon>
        <taxon>Gunneridae</taxon>
        <taxon>Pentapetalae</taxon>
        <taxon>rosids</taxon>
        <taxon>fabids</taxon>
        <taxon>Fabales</taxon>
        <taxon>Fabaceae</taxon>
        <taxon>Papilionoideae</taxon>
        <taxon>50 kb inversion clade</taxon>
        <taxon>dalbergioids sensu lato</taxon>
        <taxon>Dalbergieae</taxon>
        <taxon>Pterocarpus clade</taxon>
        <taxon>Arachis</taxon>
    </lineage>
</organism>
<reference evidence="1 2" key="1">
    <citation type="submission" date="2019-01" db="EMBL/GenBank/DDBJ databases">
        <title>Sequencing of cultivated peanut Arachis hypogaea provides insights into genome evolution and oil improvement.</title>
        <authorList>
            <person name="Chen X."/>
        </authorList>
    </citation>
    <scope>NUCLEOTIDE SEQUENCE [LARGE SCALE GENOMIC DNA]</scope>
    <source>
        <strain evidence="2">cv. Fuhuasheng</strain>
        <tissue evidence="1">Leaves</tissue>
    </source>
</reference>
<sequence>MSHLRSLQYNRNFEWDQILIDGGVAIGLLPERMLMKVEKHPDDLVPTKLLTLNSYNCEACYLSSKGLSVKLRYPELAFAPTESHTVVGKLFELLDYDRIRSRSRKFKGRIQKIR</sequence>